<organism evidence="12">
    <name type="scientific">uncultured Caudovirales phage</name>
    <dbReference type="NCBI Taxonomy" id="2100421"/>
    <lineage>
        <taxon>Viruses</taxon>
        <taxon>Duplodnaviria</taxon>
        <taxon>Heunggongvirae</taxon>
        <taxon>Uroviricota</taxon>
        <taxon>Caudoviricetes</taxon>
        <taxon>Peduoviridae</taxon>
        <taxon>Maltschvirus</taxon>
        <taxon>Maltschvirus maltsch</taxon>
    </lineage>
</organism>
<evidence type="ECO:0000259" key="10">
    <source>
        <dbReference type="SMART" id="SM00400"/>
    </source>
</evidence>
<name>A0A6J5P2T6_9CAUD</name>
<feature type="domain" description="Toprim" evidence="11">
    <location>
        <begin position="209"/>
        <end position="279"/>
    </location>
</feature>
<evidence type="ECO:0000256" key="5">
    <source>
        <dbReference type="ARBA" id="ARBA00022705"/>
    </source>
</evidence>
<dbReference type="InterPro" id="IPR006171">
    <property type="entry name" value="TOPRIM_dom"/>
</dbReference>
<dbReference type="Gene3D" id="3.90.580.10">
    <property type="entry name" value="Zinc finger, CHC2-type domain"/>
    <property type="match status" value="1"/>
</dbReference>
<keyword evidence="2" id="KW-0639">Primosome</keyword>
<dbReference type="Pfam" id="PF13155">
    <property type="entry name" value="Toprim_2"/>
    <property type="match status" value="1"/>
</dbReference>
<dbReference type="Pfam" id="PF01807">
    <property type="entry name" value="Zn_ribbon_DnaG"/>
    <property type="match status" value="1"/>
</dbReference>
<evidence type="ECO:0000256" key="1">
    <source>
        <dbReference type="ARBA" id="ARBA00022478"/>
    </source>
</evidence>
<dbReference type="SMART" id="SM00493">
    <property type="entry name" value="TOPRIM"/>
    <property type="match status" value="1"/>
</dbReference>
<dbReference type="InterPro" id="IPR002694">
    <property type="entry name" value="Znf_CHC2"/>
</dbReference>
<dbReference type="Gene3D" id="3.40.1360.10">
    <property type="match status" value="1"/>
</dbReference>
<keyword evidence="5" id="KW-0235">DNA replication</keyword>
<dbReference type="CDD" id="cd03364">
    <property type="entry name" value="TOPRIM_DnaG_primases"/>
    <property type="match status" value="1"/>
</dbReference>
<dbReference type="InterPro" id="IPR036977">
    <property type="entry name" value="DNA_primase_Znf_CHC2"/>
</dbReference>
<proteinExistence type="predicted"/>
<keyword evidence="8" id="KW-0862">Zinc</keyword>
<evidence type="ECO:0000256" key="7">
    <source>
        <dbReference type="ARBA" id="ARBA00022771"/>
    </source>
</evidence>
<dbReference type="EMBL" id="LR796766">
    <property type="protein sequence ID" value="CAB4164246.1"/>
    <property type="molecule type" value="Genomic_DNA"/>
</dbReference>
<keyword evidence="6" id="KW-0479">Metal-binding</keyword>
<evidence type="ECO:0000256" key="8">
    <source>
        <dbReference type="ARBA" id="ARBA00022833"/>
    </source>
</evidence>
<keyword evidence="1" id="KW-0240">DNA-directed RNA polymerase</keyword>
<keyword evidence="4" id="KW-0548">Nucleotidyltransferase</keyword>
<gene>
    <name evidence="12" type="ORF">UFOVP828_10</name>
</gene>
<dbReference type="SUPFAM" id="SSF57783">
    <property type="entry name" value="Zinc beta-ribbon"/>
    <property type="match status" value="1"/>
</dbReference>
<dbReference type="InterPro" id="IPR034151">
    <property type="entry name" value="TOPRIM_DnaG_bac"/>
</dbReference>
<evidence type="ECO:0000256" key="2">
    <source>
        <dbReference type="ARBA" id="ARBA00022515"/>
    </source>
</evidence>
<evidence type="ECO:0000256" key="6">
    <source>
        <dbReference type="ARBA" id="ARBA00022723"/>
    </source>
</evidence>
<keyword evidence="3" id="KW-0808">Transferase</keyword>
<dbReference type="PANTHER" id="PTHR30313:SF2">
    <property type="entry name" value="DNA PRIMASE"/>
    <property type="match status" value="1"/>
</dbReference>
<keyword evidence="7" id="KW-0863">Zinc-finger</keyword>
<dbReference type="GO" id="GO:0008270">
    <property type="term" value="F:zinc ion binding"/>
    <property type="evidence" value="ECO:0007669"/>
    <property type="project" value="UniProtKB-KW"/>
</dbReference>
<evidence type="ECO:0000256" key="9">
    <source>
        <dbReference type="ARBA" id="ARBA00023163"/>
    </source>
</evidence>
<dbReference type="GO" id="GO:0003677">
    <property type="term" value="F:DNA binding"/>
    <property type="evidence" value="ECO:0007669"/>
    <property type="project" value="InterPro"/>
</dbReference>
<evidence type="ECO:0000256" key="3">
    <source>
        <dbReference type="ARBA" id="ARBA00022679"/>
    </source>
</evidence>
<dbReference type="InterPro" id="IPR050219">
    <property type="entry name" value="DnaG_primase"/>
</dbReference>
<evidence type="ECO:0000313" key="12">
    <source>
        <dbReference type="EMBL" id="CAB4164246.1"/>
    </source>
</evidence>
<sequence length="314" mass="35855">MDRRNKSGNTNIYTKEQIERVIEGSGLNIESQVGSEFIIFCPFHNNHRTPAGEVNMNTGMFFCFSCNKIADLIEFVMHATGRTYFESVRFIKDKEQNMDIEKQINKKLFVKPDFVQFDELIIKRLNNQALESARAIEYYAKRQITKESMVKFSLGYSEKQDMVTIPVHSPDGIMIGFVGRSIDGKEFKNTPGMPKSKTLFNLNRVKTANKVYVVESSFDVIRLDQVGFPAVATLGATISSQQVELLKKYFNDIIVVADNDEAGSNMKDRLMEKLGSRVGVIKLEKQYKDIGDMDDESIKKLEFRFDNSIIAMLK</sequence>
<dbReference type="SMART" id="SM00400">
    <property type="entry name" value="ZnF_CHCC"/>
    <property type="match status" value="1"/>
</dbReference>
<reference evidence="12" key="1">
    <citation type="submission" date="2020-04" db="EMBL/GenBank/DDBJ databases">
        <authorList>
            <person name="Chiriac C."/>
            <person name="Salcher M."/>
            <person name="Ghai R."/>
            <person name="Kavagutti S V."/>
        </authorList>
    </citation>
    <scope>NUCLEOTIDE SEQUENCE</scope>
</reference>
<evidence type="ECO:0000259" key="11">
    <source>
        <dbReference type="SMART" id="SM00493"/>
    </source>
</evidence>
<accession>A0A6J5P2T6</accession>
<protein>
    <submittedName>
        <fullName evidence="12">DNA primase</fullName>
    </submittedName>
</protein>
<dbReference type="GO" id="GO:0000428">
    <property type="term" value="C:DNA-directed RNA polymerase complex"/>
    <property type="evidence" value="ECO:0007669"/>
    <property type="project" value="UniProtKB-KW"/>
</dbReference>
<feature type="domain" description="Zinc finger CHC2-type" evidence="10">
    <location>
        <begin position="37"/>
        <end position="92"/>
    </location>
</feature>
<dbReference type="GO" id="GO:0003899">
    <property type="term" value="F:DNA-directed RNA polymerase activity"/>
    <property type="evidence" value="ECO:0007669"/>
    <property type="project" value="InterPro"/>
</dbReference>
<dbReference type="PANTHER" id="PTHR30313">
    <property type="entry name" value="DNA PRIMASE"/>
    <property type="match status" value="1"/>
</dbReference>
<dbReference type="GO" id="GO:0006269">
    <property type="term" value="P:DNA replication, synthesis of primer"/>
    <property type="evidence" value="ECO:0007669"/>
    <property type="project" value="UniProtKB-KW"/>
</dbReference>
<evidence type="ECO:0000256" key="4">
    <source>
        <dbReference type="ARBA" id="ARBA00022695"/>
    </source>
</evidence>
<dbReference type="SUPFAM" id="SSF56731">
    <property type="entry name" value="DNA primase core"/>
    <property type="match status" value="1"/>
</dbReference>
<keyword evidence="9" id="KW-0804">Transcription</keyword>